<dbReference type="InterPro" id="IPR050109">
    <property type="entry name" value="HTH-type_TetR-like_transc_reg"/>
</dbReference>
<keyword evidence="1" id="KW-0805">Transcription regulation</keyword>
<proteinExistence type="predicted"/>
<dbReference type="Proteomes" id="UP001208567">
    <property type="component" value="Unassembled WGS sequence"/>
</dbReference>
<dbReference type="Pfam" id="PF17937">
    <property type="entry name" value="TetR_C_28"/>
    <property type="match status" value="1"/>
</dbReference>
<dbReference type="EMBL" id="BRXR01000001">
    <property type="protein sequence ID" value="GLC32463.1"/>
    <property type="molecule type" value="Genomic_DNA"/>
</dbReference>
<name>A0ABQ5NB61_9CLOT</name>
<dbReference type="PANTHER" id="PTHR30055">
    <property type="entry name" value="HTH-TYPE TRANSCRIPTIONAL REGULATOR RUTR"/>
    <property type="match status" value="1"/>
</dbReference>
<dbReference type="Gene3D" id="1.10.357.10">
    <property type="entry name" value="Tetracycline Repressor, domain 2"/>
    <property type="match status" value="1"/>
</dbReference>
<dbReference type="InterPro" id="IPR041479">
    <property type="entry name" value="TetR_CgmR_C"/>
</dbReference>
<organism evidence="6 7">
    <name type="scientific">Clostridium omnivorum</name>
    <dbReference type="NCBI Taxonomy" id="1604902"/>
    <lineage>
        <taxon>Bacteria</taxon>
        <taxon>Bacillati</taxon>
        <taxon>Bacillota</taxon>
        <taxon>Clostridia</taxon>
        <taxon>Eubacteriales</taxon>
        <taxon>Clostridiaceae</taxon>
        <taxon>Clostridium</taxon>
    </lineage>
</organism>
<accession>A0ABQ5NB61</accession>
<comment type="caution">
    <text evidence="6">The sequence shown here is derived from an EMBL/GenBank/DDBJ whole genome shotgun (WGS) entry which is preliminary data.</text>
</comment>
<keyword evidence="3" id="KW-0804">Transcription</keyword>
<dbReference type="PROSITE" id="PS50977">
    <property type="entry name" value="HTH_TETR_2"/>
    <property type="match status" value="1"/>
</dbReference>
<evidence type="ECO:0000256" key="2">
    <source>
        <dbReference type="ARBA" id="ARBA00023125"/>
    </source>
</evidence>
<evidence type="ECO:0000256" key="4">
    <source>
        <dbReference type="PROSITE-ProRule" id="PRU00335"/>
    </source>
</evidence>
<dbReference type="RefSeq" id="WP_264851769.1">
    <property type="nucleotide sequence ID" value="NZ_BRXR01000001.1"/>
</dbReference>
<feature type="DNA-binding region" description="H-T-H motif" evidence="4">
    <location>
        <begin position="26"/>
        <end position="45"/>
    </location>
</feature>
<keyword evidence="2 4" id="KW-0238">DNA-binding</keyword>
<dbReference type="SUPFAM" id="SSF46689">
    <property type="entry name" value="Homeodomain-like"/>
    <property type="match status" value="1"/>
</dbReference>
<keyword evidence="7" id="KW-1185">Reference proteome</keyword>
<dbReference type="InterPro" id="IPR009057">
    <property type="entry name" value="Homeodomain-like_sf"/>
</dbReference>
<evidence type="ECO:0000313" key="6">
    <source>
        <dbReference type="EMBL" id="GLC32463.1"/>
    </source>
</evidence>
<evidence type="ECO:0000256" key="3">
    <source>
        <dbReference type="ARBA" id="ARBA00023163"/>
    </source>
</evidence>
<dbReference type="InterPro" id="IPR001647">
    <property type="entry name" value="HTH_TetR"/>
</dbReference>
<dbReference type="PANTHER" id="PTHR30055:SF234">
    <property type="entry name" value="HTH-TYPE TRANSCRIPTIONAL REGULATOR BETI"/>
    <property type="match status" value="1"/>
</dbReference>
<dbReference type="Pfam" id="PF00440">
    <property type="entry name" value="TetR_N"/>
    <property type="match status" value="1"/>
</dbReference>
<gene>
    <name evidence="6" type="ORF">bsdE14_38730</name>
</gene>
<evidence type="ECO:0000259" key="5">
    <source>
        <dbReference type="PROSITE" id="PS50977"/>
    </source>
</evidence>
<feature type="domain" description="HTH tetR-type" evidence="5">
    <location>
        <begin position="3"/>
        <end position="63"/>
    </location>
</feature>
<sequence length="178" mass="19883">MTNPVKQKILEVSNRLIMEEGLNSFTLEEVAKEAGISKGGLLYHFPSKDALMKGLIENNLALFESKVAAGENTTISDFPNSWFISYIREQFNTAKIDYNTMSGIIAAFALNQELLQPVLENRKQWFEKMNGLNDPILGIIISLACDGIASSFLLGIDVYPEDTKKAIMERLMNLAKEC</sequence>
<dbReference type="PRINTS" id="PR00455">
    <property type="entry name" value="HTHTETR"/>
</dbReference>
<evidence type="ECO:0000256" key="1">
    <source>
        <dbReference type="ARBA" id="ARBA00023015"/>
    </source>
</evidence>
<protein>
    <submittedName>
        <fullName evidence="6">TetR family transcriptional regulator</fullName>
    </submittedName>
</protein>
<evidence type="ECO:0000313" key="7">
    <source>
        <dbReference type="Proteomes" id="UP001208567"/>
    </source>
</evidence>
<reference evidence="6 7" key="1">
    <citation type="journal article" date="2024" name="Int. J. Syst. Evol. Microbiol.">
        <title>Clostridium omnivorum sp. nov., isolated from anoxic soil under the treatment of reductive soil disinfestation.</title>
        <authorList>
            <person name="Ueki A."/>
            <person name="Tonouchi A."/>
            <person name="Kaku N."/>
            <person name="Honma S."/>
            <person name="Ueki K."/>
        </authorList>
    </citation>
    <scope>NUCLEOTIDE SEQUENCE [LARGE SCALE GENOMIC DNA]</scope>
    <source>
        <strain evidence="6 7">E14</strain>
    </source>
</reference>